<comment type="caution">
    <text evidence="4">The sequence shown here is derived from an EMBL/GenBank/DDBJ whole genome shotgun (WGS) entry which is preliminary data.</text>
</comment>
<dbReference type="SUPFAM" id="SSF53448">
    <property type="entry name" value="Nucleotide-diphospho-sugar transferases"/>
    <property type="match status" value="1"/>
</dbReference>
<dbReference type="PANTHER" id="PTHR43685">
    <property type="entry name" value="GLYCOSYLTRANSFERASE"/>
    <property type="match status" value="1"/>
</dbReference>
<dbReference type="Pfam" id="PF00535">
    <property type="entry name" value="Glycos_transf_2"/>
    <property type="match status" value="1"/>
</dbReference>
<reference evidence="4 5" key="1">
    <citation type="submission" date="2024-06" db="EMBL/GenBank/DDBJ databases">
        <title>The Natural Products Discovery Center: Release of the First 8490 Sequenced Strains for Exploring Actinobacteria Biosynthetic Diversity.</title>
        <authorList>
            <person name="Kalkreuter E."/>
            <person name="Kautsar S.A."/>
            <person name="Yang D."/>
            <person name="Bader C.D."/>
            <person name="Teijaro C.N."/>
            <person name="Fluegel L."/>
            <person name="Davis C.M."/>
            <person name="Simpson J.R."/>
            <person name="Lauterbach L."/>
            <person name="Steele A.D."/>
            <person name="Gui C."/>
            <person name="Meng S."/>
            <person name="Li G."/>
            <person name="Viehrig K."/>
            <person name="Ye F."/>
            <person name="Su P."/>
            <person name="Kiefer A.F."/>
            <person name="Nichols A."/>
            <person name="Cepeda A.J."/>
            <person name="Yan W."/>
            <person name="Fan B."/>
            <person name="Jiang Y."/>
            <person name="Adhikari A."/>
            <person name="Zheng C.-J."/>
            <person name="Schuster L."/>
            <person name="Cowan T.M."/>
            <person name="Smanski M.J."/>
            <person name="Chevrette M.G."/>
            <person name="De Carvalho L.P.S."/>
            <person name="Shen B."/>
        </authorList>
    </citation>
    <scope>NUCLEOTIDE SEQUENCE [LARGE SCALE GENOMIC DNA]</scope>
    <source>
        <strain evidence="4 5">NPDC050100</strain>
    </source>
</reference>
<protein>
    <submittedName>
        <fullName evidence="4">Glycosyltransferase</fullName>
        <ecNumber evidence="4">2.4.-.-</ecNumber>
    </submittedName>
</protein>
<keyword evidence="5" id="KW-1185">Reference proteome</keyword>
<organism evidence="4 5">
    <name type="scientific">Microtetraspora glauca</name>
    <dbReference type="NCBI Taxonomy" id="1996"/>
    <lineage>
        <taxon>Bacteria</taxon>
        <taxon>Bacillati</taxon>
        <taxon>Actinomycetota</taxon>
        <taxon>Actinomycetes</taxon>
        <taxon>Streptosporangiales</taxon>
        <taxon>Streptosporangiaceae</taxon>
        <taxon>Microtetraspora</taxon>
    </lineage>
</organism>
<keyword evidence="4" id="KW-0328">Glycosyltransferase</keyword>
<dbReference type="Gene3D" id="3.90.550.10">
    <property type="entry name" value="Spore Coat Polysaccharide Biosynthesis Protein SpsA, Chain A"/>
    <property type="match status" value="1"/>
</dbReference>
<evidence type="ECO:0000313" key="4">
    <source>
        <dbReference type="EMBL" id="MEV0969767.1"/>
    </source>
</evidence>
<keyword evidence="1" id="KW-0175">Coiled coil</keyword>
<evidence type="ECO:0000259" key="3">
    <source>
        <dbReference type="Pfam" id="PF00535"/>
    </source>
</evidence>
<accession>A0ABV3GDR4</accession>
<feature type="coiled-coil region" evidence="1">
    <location>
        <begin position="538"/>
        <end position="600"/>
    </location>
</feature>
<dbReference type="InterPro" id="IPR050834">
    <property type="entry name" value="Glycosyltransf_2"/>
</dbReference>
<dbReference type="CDD" id="cd00761">
    <property type="entry name" value="Glyco_tranf_GTA_type"/>
    <property type="match status" value="1"/>
</dbReference>
<dbReference type="RefSeq" id="WP_358132754.1">
    <property type="nucleotide sequence ID" value="NZ_JBFALK010000006.1"/>
</dbReference>
<dbReference type="Proteomes" id="UP001551675">
    <property type="component" value="Unassembled WGS sequence"/>
</dbReference>
<dbReference type="InterPro" id="IPR029044">
    <property type="entry name" value="Nucleotide-diphossugar_trans"/>
</dbReference>
<evidence type="ECO:0000256" key="2">
    <source>
        <dbReference type="SAM" id="MobiDB-lite"/>
    </source>
</evidence>
<sequence length="613" mass="66052">MIDESAGTGARPRIRGNDYSILTPPELGSWTPRLRVSVVIPAYGGQDKLDLVLAGLAVQTYPAELTEVLVVDNGTTPALRLPELRPAGTRLIRCETPGRADARNAGLAASGGDVVHWLDSDVVLERDAVEAQMRWHHLAPYLSVTGYLRFTTVPPPRPADIAAADGLAAIFEPADPHGWIVDLVERTGGLRDARRAYSLHVGGSTSVSRRLIEMAGPMDTDLMLGQDTEMGYRLAQAGAVFIPEPRSRAYHLGPTMRMRNMDPVTRVSHAFVADRVAQYRWLRSHPSRQWLVPYVEVVVDGGNATYEDVRATVDTALAGTVPDVAVAVTGVPEPEVRERRAPLTDPCLDRTLVRGHYAHEARVRFTESGAPAPFRLRVPAGWALGEDSLARLLDVMEERALGLVSVLLAEEGIGPVGGGEDGGAESGTMDSGPADSATVNSGGVAVARLERTAAFSRAAFLVDPAQNAAHAAAQDVMHDGAHGAAHRIPDVSAVAESAEATSQEALDDAVADTFGAVWLDGRPLGILPAEEAPAPVGRRSAYRARVEAEAEVAKLTKEVERLRGQVGKWRDEAAKWRKSAVELRREVGSLRKEIGSLRRKRSIKAIVRRVIYR</sequence>
<proteinExistence type="predicted"/>
<evidence type="ECO:0000256" key="1">
    <source>
        <dbReference type="SAM" id="Coils"/>
    </source>
</evidence>
<feature type="domain" description="Glycosyltransferase 2-like" evidence="3">
    <location>
        <begin position="37"/>
        <end position="140"/>
    </location>
</feature>
<dbReference type="InterPro" id="IPR001173">
    <property type="entry name" value="Glyco_trans_2-like"/>
</dbReference>
<gene>
    <name evidence="4" type="ORF">AB0I59_14110</name>
</gene>
<dbReference type="PANTHER" id="PTHR43685:SF3">
    <property type="entry name" value="SLR2126 PROTEIN"/>
    <property type="match status" value="1"/>
</dbReference>
<dbReference type="EC" id="2.4.-.-" evidence="4"/>
<dbReference type="GO" id="GO:0016757">
    <property type="term" value="F:glycosyltransferase activity"/>
    <property type="evidence" value="ECO:0007669"/>
    <property type="project" value="UniProtKB-KW"/>
</dbReference>
<keyword evidence="4" id="KW-0808">Transferase</keyword>
<dbReference type="EMBL" id="JBFALK010000006">
    <property type="protein sequence ID" value="MEV0969767.1"/>
    <property type="molecule type" value="Genomic_DNA"/>
</dbReference>
<feature type="compositionally biased region" description="Gly residues" evidence="2">
    <location>
        <begin position="414"/>
        <end position="425"/>
    </location>
</feature>
<evidence type="ECO:0000313" key="5">
    <source>
        <dbReference type="Proteomes" id="UP001551675"/>
    </source>
</evidence>
<feature type="region of interest" description="Disordered" evidence="2">
    <location>
        <begin position="414"/>
        <end position="439"/>
    </location>
</feature>
<name>A0ABV3GDR4_MICGL</name>